<accession>A0A1D6K432</accession>
<name>A0A1D6K432_MAIZE</name>
<evidence type="ECO:0000313" key="4">
    <source>
        <dbReference type="Proteomes" id="UP000007305"/>
    </source>
</evidence>
<dbReference type="OMA" id="HHRAVPV"/>
<feature type="compositionally biased region" description="Basic residues" evidence="1">
    <location>
        <begin position="184"/>
        <end position="197"/>
    </location>
</feature>
<feature type="region of interest" description="Disordered" evidence="1">
    <location>
        <begin position="218"/>
        <end position="302"/>
    </location>
</feature>
<evidence type="ECO:0000256" key="1">
    <source>
        <dbReference type="SAM" id="MobiDB-lite"/>
    </source>
</evidence>
<dbReference type="Proteomes" id="UP000007305">
    <property type="component" value="Chromosome 1"/>
</dbReference>
<reference evidence="2 4" key="1">
    <citation type="submission" date="2015-12" db="EMBL/GenBank/DDBJ databases">
        <title>Update maize B73 reference genome by single molecule sequencing technologies.</title>
        <authorList>
            <consortium name="Maize Genome Sequencing Project"/>
            <person name="Ware D."/>
        </authorList>
    </citation>
    <scope>NUCLEOTIDE SEQUENCE [LARGE SCALE GENOMIC DNA]</scope>
    <source>
        <strain evidence="4">cv. B73</strain>
        <tissue evidence="2">Seedling</tissue>
    </source>
</reference>
<dbReference type="AlphaFoldDB" id="A0A1D6K432"/>
<keyword evidence="4" id="KW-1185">Reference proteome</keyword>
<dbReference type="EnsemblPlants" id="Zm00001eb017940_T001">
    <property type="protein sequence ID" value="Zm00001eb017940_P001"/>
    <property type="gene ID" value="Zm00001eb017940"/>
</dbReference>
<gene>
    <name evidence="2" type="ORF">ZEAMMB73_Zm00001d029275</name>
</gene>
<feature type="compositionally biased region" description="Low complexity" evidence="1">
    <location>
        <begin position="79"/>
        <end position="92"/>
    </location>
</feature>
<reference evidence="3" key="3">
    <citation type="submission" date="2021-05" db="UniProtKB">
        <authorList>
            <consortium name="EnsemblPlants"/>
        </authorList>
    </citation>
    <scope>IDENTIFICATION</scope>
    <source>
        <strain evidence="3">cv. B73</strain>
    </source>
</reference>
<dbReference type="Gramene" id="Zm00001eb017940_T001">
    <property type="protein sequence ID" value="Zm00001eb017940_P001"/>
    <property type="gene ID" value="Zm00001eb017940"/>
</dbReference>
<protein>
    <submittedName>
        <fullName evidence="2 3">Uncharacterized protein</fullName>
    </submittedName>
</protein>
<evidence type="ECO:0000313" key="2">
    <source>
        <dbReference type="EMBL" id="ONL98386.1"/>
    </source>
</evidence>
<feature type="compositionally biased region" description="Basic residues" evidence="1">
    <location>
        <begin position="39"/>
        <end position="78"/>
    </location>
</feature>
<reference evidence="3" key="2">
    <citation type="submission" date="2019-07" db="EMBL/GenBank/DDBJ databases">
        <authorList>
            <person name="Seetharam A."/>
            <person name="Woodhouse M."/>
            <person name="Cannon E."/>
        </authorList>
    </citation>
    <scope>NUCLEOTIDE SEQUENCE [LARGE SCALE GENOMIC DNA]</scope>
    <source>
        <strain evidence="3">cv. B73</strain>
    </source>
</reference>
<sequence>MCFLAPRSRIPSSSWSLQSSESCFVRAQGGVLRPQVSARRGHRQERRQSRRPAEPRHRRRPHPHALPRLLRRGLRRLRAPGPDAGQPAAGEARPAQQPQPPGLRGHRRRQGRGGAGVPGRRLVRGHRRLCRPRRLLLPRRPPGRLRHARRPPRRPRLQRLAHARLPPAADLQPPRARPELRRQGPLRRGHGRALGRAHRRPVPLLVLRLRPPRSALRHHRLLRRVPERPVPREPQLQRRPYRRAGRRDAGQARQPVLQERAGAQSPLPRRTPHSSRRRRRRSWWMTTPTSPGGGRTASRWPW</sequence>
<feature type="compositionally biased region" description="Basic residues" evidence="1">
    <location>
        <begin position="270"/>
        <end position="282"/>
    </location>
</feature>
<feature type="region of interest" description="Disordered" evidence="1">
    <location>
        <begin position="34"/>
        <end position="197"/>
    </location>
</feature>
<organism evidence="3 4">
    <name type="scientific">Zea mays</name>
    <name type="common">Maize</name>
    <dbReference type="NCBI Taxonomy" id="4577"/>
    <lineage>
        <taxon>Eukaryota</taxon>
        <taxon>Viridiplantae</taxon>
        <taxon>Streptophyta</taxon>
        <taxon>Embryophyta</taxon>
        <taxon>Tracheophyta</taxon>
        <taxon>Spermatophyta</taxon>
        <taxon>Magnoliopsida</taxon>
        <taxon>Liliopsida</taxon>
        <taxon>Poales</taxon>
        <taxon>Poaceae</taxon>
        <taxon>PACMAD clade</taxon>
        <taxon>Panicoideae</taxon>
        <taxon>Andropogonodae</taxon>
        <taxon>Andropogoneae</taxon>
        <taxon>Tripsacinae</taxon>
        <taxon>Zea</taxon>
    </lineage>
</organism>
<feature type="compositionally biased region" description="Basic residues" evidence="1">
    <location>
        <begin position="121"/>
        <end position="162"/>
    </location>
</feature>
<evidence type="ECO:0000313" key="3">
    <source>
        <dbReference type="EnsemblPlants" id="Zm00001eb017940_P001"/>
    </source>
</evidence>
<dbReference type="EMBL" id="CM007647">
    <property type="protein sequence ID" value="ONL98386.1"/>
    <property type="molecule type" value="Genomic_DNA"/>
</dbReference>
<proteinExistence type="predicted"/>